<evidence type="ECO:0000256" key="1">
    <source>
        <dbReference type="ARBA" id="ARBA00004162"/>
    </source>
</evidence>
<dbReference type="AlphaFoldDB" id="A0A558QYW6"/>
<evidence type="ECO:0000256" key="11">
    <source>
        <dbReference type="SAM" id="Phobius"/>
    </source>
</evidence>
<comment type="caution">
    <text evidence="12">The sequence shown here is derived from an EMBL/GenBank/DDBJ whole genome shotgun (WGS) entry which is preliminary data.</text>
</comment>
<comment type="subcellular location">
    <subcellularLocation>
        <location evidence="1">Cell membrane</location>
        <topology evidence="1">Single-pass membrane protein</topology>
    </subcellularLocation>
    <subcellularLocation>
        <location evidence="10">Cell membrane</location>
        <topology evidence="10">Single-pass type II membrane protein</topology>
    </subcellularLocation>
</comment>
<dbReference type="OrthoDB" id="9798629at2"/>
<dbReference type="GO" id="GO:0015031">
    <property type="term" value="P:protein transport"/>
    <property type="evidence" value="ECO:0007669"/>
    <property type="project" value="UniProtKB-KW"/>
</dbReference>
<evidence type="ECO:0000256" key="7">
    <source>
        <dbReference type="ARBA" id="ARBA00022989"/>
    </source>
</evidence>
<evidence type="ECO:0000256" key="6">
    <source>
        <dbReference type="ARBA" id="ARBA00022692"/>
    </source>
</evidence>
<keyword evidence="9" id="KW-0131">Cell cycle</keyword>
<evidence type="ECO:0000256" key="2">
    <source>
        <dbReference type="ARBA" id="ARBA00005811"/>
    </source>
</evidence>
<reference evidence="12 13" key="1">
    <citation type="submission" date="2019-07" db="EMBL/GenBank/DDBJ databases">
        <title>Sphingomonas solaris sp. nov., isolated from a solar panel from Boston, Massachusetts.</title>
        <authorList>
            <person name="Tanner K."/>
            <person name="Pascual J."/>
            <person name="Mancuso C."/>
            <person name="Pereto J."/>
            <person name="Khalil A."/>
            <person name="Vilanova C."/>
        </authorList>
    </citation>
    <scope>NUCLEOTIDE SEQUENCE [LARGE SCALE GENOMIC DNA]</scope>
    <source>
        <strain evidence="12 13">R4DWN</strain>
    </source>
</reference>
<evidence type="ECO:0000313" key="12">
    <source>
        <dbReference type="EMBL" id="TVV72305.1"/>
    </source>
</evidence>
<dbReference type="NCBIfam" id="TIGR02801">
    <property type="entry name" value="tolR"/>
    <property type="match status" value="1"/>
</dbReference>
<dbReference type="Pfam" id="PF02472">
    <property type="entry name" value="ExbD"/>
    <property type="match status" value="1"/>
</dbReference>
<keyword evidence="10" id="KW-0813">Transport</keyword>
<gene>
    <name evidence="12" type="primary">tolR</name>
    <name evidence="12" type="ORF">FOY91_14875</name>
</gene>
<dbReference type="GO" id="GO:0051301">
    <property type="term" value="P:cell division"/>
    <property type="evidence" value="ECO:0007669"/>
    <property type="project" value="UniProtKB-KW"/>
</dbReference>
<keyword evidence="13" id="KW-1185">Reference proteome</keyword>
<keyword evidence="10" id="KW-0653">Protein transport</keyword>
<comment type="similarity">
    <text evidence="2 10">Belongs to the ExbD/TolR family.</text>
</comment>
<sequence>MAMGPVSRRGGRGRRAPMADINVTPLVDVMLVLLIIFMITAPLLVAGVPVNLPDSRAGALDQDQKPVSVSLAEGGKIYVNDEETAEAALPARLEALAATAAKGPEAPQVYLRADRGLDYGRVMKVMGELNRAGLNKVALVTVGESGTGEGAR</sequence>
<keyword evidence="6 10" id="KW-0812">Transmembrane</keyword>
<dbReference type="InterPro" id="IPR003400">
    <property type="entry name" value="ExbD"/>
</dbReference>
<evidence type="ECO:0000256" key="8">
    <source>
        <dbReference type="ARBA" id="ARBA00023136"/>
    </source>
</evidence>
<evidence type="ECO:0000256" key="5">
    <source>
        <dbReference type="ARBA" id="ARBA00022618"/>
    </source>
</evidence>
<evidence type="ECO:0000313" key="13">
    <source>
        <dbReference type="Proteomes" id="UP000318681"/>
    </source>
</evidence>
<dbReference type="PANTHER" id="PTHR30558">
    <property type="entry name" value="EXBD MEMBRANE COMPONENT OF PMF-DRIVEN MACROMOLECULE IMPORT SYSTEM"/>
    <property type="match status" value="1"/>
</dbReference>
<organism evidence="12 13">
    <name type="scientific">Alterirhizorhabdus solaris</name>
    <dbReference type="NCBI Taxonomy" id="2529389"/>
    <lineage>
        <taxon>Bacteria</taxon>
        <taxon>Pseudomonadati</taxon>
        <taxon>Pseudomonadota</taxon>
        <taxon>Alphaproteobacteria</taxon>
        <taxon>Sphingomonadales</taxon>
        <taxon>Rhizorhabdaceae</taxon>
        <taxon>Alterirhizorhabdus</taxon>
    </lineage>
</organism>
<name>A0A558QYW6_9SPHN</name>
<dbReference type="PANTHER" id="PTHR30558:SF7">
    <property type="entry name" value="TOL-PAL SYSTEM PROTEIN TOLR"/>
    <property type="match status" value="1"/>
</dbReference>
<evidence type="ECO:0000256" key="4">
    <source>
        <dbReference type="ARBA" id="ARBA00022519"/>
    </source>
</evidence>
<keyword evidence="3" id="KW-1003">Cell membrane</keyword>
<protein>
    <submittedName>
        <fullName evidence="12">Protein TolR</fullName>
    </submittedName>
</protein>
<feature type="transmembrane region" description="Helical" evidence="11">
    <location>
        <begin position="21"/>
        <end position="45"/>
    </location>
</feature>
<dbReference type="GO" id="GO:0005886">
    <property type="term" value="C:plasma membrane"/>
    <property type="evidence" value="ECO:0007669"/>
    <property type="project" value="UniProtKB-SubCell"/>
</dbReference>
<evidence type="ECO:0000256" key="10">
    <source>
        <dbReference type="RuleBase" id="RU003879"/>
    </source>
</evidence>
<dbReference type="InterPro" id="IPR014168">
    <property type="entry name" value="Tol-Pal_TolR"/>
</dbReference>
<evidence type="ECO:0000256" key="9">
    <source>
        <dbReference type="ARBA" id="ARBA00023306"/>
    </source>
</evidence>
<keyword evidence="4" id="KW-0997">Cell inner membrane</keyword>
<dbReference type="EMBL" id="VNIM01000067">
    <property type="protein sequence ID" value="TVV72305.1"/>
    <property type="molecule type" value="Genomic_DNA"/>
</dbReference>
<accession>A0A558QYW6</accession>
<keyword evidence="7 11" id="KW-1133">Transmembrane helix</keyword>
<dbReference type="GO" id="GO:0022857">
    <property type="term" value="F:transmembrane transporter activity"/>
    <property type="evidence" value="ECO:0007669"/>
    <property type="project" value="InterPro"/>
</dbReference>
<dbReference type="Proteomes" id="UP000318681">
    <property type="component" value="Unassembled WGS sequence"/>
</dbReference>
<keyword evidence="5" id="KW-0132">Cell division</keyword>
<keyword evidence="8 11" id="KW-0472">Membrane</keyword>
<proteinExistence type="inferred from homology"/>
<dbReference type="RefSeq" id="WP_145153634.1">
    <property type="nucleotide sequence ID" value="NZ_VNIM01000067.1"/>
</dbReference>
<evidence type="ECO:0000256" key="3">
    <source>
        <dbReference type="ARBA" id="ARBA00022475"/>
    </source>
</evidence>
<dbReference type="Gene3D" id="3.30.420.270">
    <property type="match status" value="1"/>
</dbReference>